<keyword evidence="11" id="KW-1185">Reference proteome</keyword>
<dbReference type="Gene3D" id="2.40.40.20">
    <property type="match status" value="1"/>
</dbReference>
<name>A0A7J8VBZ0_9ROSI</name>
<dbReference type="EMBL" id="JABFAB010000009">
    <property type="protein sequence ID" value="MBA0660060.1"/>
    <property type="molecule type" value="Genomic_DNA"/>
</dbReference>
<proteinExistence type="inferred from homology"/>
<dbReference type="PANTHER" id="PTHR19376:SF54">
    <property type="entry name" value="DNA-DIRECTED RNA POLYMERASE SUBUNIT BETA"/>
    <property type="match status" value="1"/>
</dbReference>
<organism evidence="10 11">
    <name type="scientific">Gossypium klotzschianum</name>
    <dbReference type="NCBI Taxonomy" id="34286"/>
    <lineage>
        <taxon>Eukaryota</taxon>
        <taxon>Viridiplantae</taxon>
        <taxon>Streptophyta</taxon>
        <taxon>Embryophyta</taxon>
        <taxon>Tracheophyta</taxon>
        <taxon>Spermatophyta</taxon>
        <taxon>Magnoliopsida</taxon>
        <taxon>eudicotyledons</taxon>
        <taxon>Gunneridae</taxon>
        <taxon>Pentapetalae</taxon>
        <taxon>rosids</taxon>
        <taxon>malvids</taxon>
        <taxon>Malvales</taxon>
        <taxon>Malvaceae</taxon>
        <taxon>Malvoideae</taxon>
        <taxon>Gossypium</taxon>
    </lineage>
</organism>
<evidence type="ECO:0000313" key="10">
    <source>
        <dbReference type="EMBL" id="MBA0660060.1"/>
    </source>
</evidence>
<evidence type="ECO:0000256" key="8">
    <source>
        <dbReference type="ARBA" id="ARBA00048552"/>
    </source>
</evidence>
<dbReference type="Proteomes" id="UP000593573">
    <property type="component" value="Unassembled WGS sequence"/>
</dbReference>
<dbReference type="SUPFAM" id="SSF64484">
    <property type="entry name" value="beta and beta-prime subunits of DNA dependent RNA-polymerase"/>
    <property type="match status" value="1"/>
</dbReference>
<keyword evidence="6" id="KW-0548">Nucleotidyltransferase</keyword>
<comment type="function">
    <text evidence="1">DNA-dependent RNA polymerase catalyzes the transcription of DNA into RNA using the four ribonucleoside triphosphates as substrates.</text>
</comment>
<accession>A0A7J8VBZ0</accession>
<sequence length="233" mass="26736">MSHCIIWIPNIHDLDVNEANYLSLGLLVNYLSKDCERCSTRNILGRFRDTLLGKQVDYSECSVIVVGPSLSLHYCGLPYEIKIEFFQTFVIRSLIRQYLAPNIGVAKSKIWENGSIVWEILQEVLWGHLVLLNRVLTLHRLGIQAFQPILVEGCIICLHPLVCKGFNANFGGDQNDSSCTFIFRGAKGDSFTYVFSYESFVSSYWGSHFRTDSRYAYWALCINEWESSEYLCE</sequence>
<evidence type="ECO:0000256" key="6">
    <source>
        <dbReference type="ARBA" id="ARBA00022695"/>
    </source>
</evidence>
<evidence type="ECO:0000256" key="7">
    <source>
        <dbReference type="ARBA" id="ARBA00023163"/>
    </source>
</evidence>
<dbReference type="Gene3D" id="1.10.40.90">
    <property type="match status" value="1"/>
</dbReference>
<feature type="domain" description="RNA polymerase N-terminal" evidence="9">
    <location>
        <begin position="2"/>
        <end position="207"/>
    </location>
</feature>
<dbReference type="SMART" id="SM00663">
    <property type="entry name" value="RPOLA_N"/>
    <property type="match status" value="1"/>
</dbReference>
<dbReference type="InterPro" id="IPR045867">
    <property type="entry name" value="DNA-dir_RpoC_beta_prime"/>
</dbReference>
<dbReference type="GO" id="GO:0003899">
    <property type="term" value="F:DNA-directed RNA polymerase activity"/>
    <property type="evidence" value="ECO:0007669"/>
    <property type="project" value="UniProtKB-EC"/>
</dbReference>
<reference evidence="10 11" key="1">
    <citation type="journal article" date="2019" name="Genome Biol. Evol.">
        <title>Insights into the evolution of the New World diploid cottons (Gossypium, subgenus Houzingenia) based on genome sequencing.</title>
        <authorList>
            <person name="Grover C.E."/>
            <person name="Arick M.A. 2nd"/>
            <person name="Thrash A."/>
            <person name="Conover J.L."/>
            <person name="Sanders W.S."/>
            <person name="Peterson D.G."/>
            <person name="Frelichowski J.E."/>
            <person name="Scheffler J.A."/>
            <person name="Scheffler B.E."/>
            <person name="Wendel J.F."/>
        </authorList>
    </citation>
    <scope>NUCLEOTIDE SEQUENCE [LARGE SCALE GENOMIC DNA]</scope>
    <source>
        <strain evidence="10">57</strain>
        <tissue evidence="10">Leaf</tissue>
    </source>
</reference>
<comment type="catalytic activity">
    <reaction evidence="8">
        <text>RNA(n) + a ribonucleoside 5'-triphosphate = RNA(n+1) + diphosphate</text>
        <dbReference type="Rhea" id="RHEA:21248"/>
        <dbReference type="Rhea" id="RHEA-COMP:14527"/>
        <dbReference type="Rhea" id="RHEA-COMP:17342"/>
        <dbReference type="ChEBI" id="CHEBI:33019"/>
        <dbReference type="ChEBI" id="CHEBI:61557"/>
        <dbReference type="ChEBI" id="CHEBI:140395"/>
        <dbReference type="EC" id="2.7.7.6"/>
    </reaction>
</comment>
<evidence type="ECO:0000256" key="1">
    <source>
        <dbReference type="ARBA" id="ARBA00004026"/>
    </source>
</evidence>
<keyword evidence="5" id="KW-0808">Transferase</keyword>
<comment type="similarity">
    <text evidence="2">Belongs to the RNA polymerase beta' chain family. RpoC1 subfamily.</text>
</comment>
<evidence type="ECO:0000256" key="4">
    <source>
        <dbReference type="ARBA" id="ARBA00022478"/>
    </source>
</evidence>
<keyword evidence="4" id="KW-0240">DNA-directed RNA polymerase</keyword>
<evidence type="ECO:0000256" key="5">
    <source>
        <dbReference type="ARBA" id="ARBA00022679"/>
    </source>
</evidence>
<dbReference type="EC" id="2.7.7.6" evidence="3"/>
<dbReference type="Pfam" id="PF00623">
    <property type="entry name" value="RNA_pol_Rpb1_2"/>
    <property type="match status" value="1"/>
</dbReference>
<dbReference type="PANTHER" id="PTHR19376">
    <property type="entry name" value="DNA-DIRECTED RNA POLYMERASE"/>
    <property type="match status" value="1"/>
</dbReference>
<protein>
    <recommendedName>
        <fullName evidence="3">DNA-directed RNA polymerase</fullName>
        <ecNumber evidence="3">2.7.7.6</ecNumber>
    </recommendedName>
</protein>
<dbReference type="InterPro" id="IPR000722">
    <property type="entry name" value="RNA_pol_asu"/>
</dbReference>
<dbReference type="GO" id="GO:0000428">
    <property type="term" value="C:DNA-directed RNA polymerase complex"/>
    <property type="evidence" value="ECO:0007669"/>
    <property type="project" value="UniProtKB-KW"/>
</dbReference>
<dbReference type="InterPro" id="IPR006592">
    <property type="entry name" value="RNA_pol_N"/>
</dbReference>
<evidence type="ECO:0000256" key="2">
    <source>
        <dbReference type="ARBA" id="ARBA00007207"/>
    </source>
</evidence>
<evidence type="ECO:0000259" key="9">
    <source>
        <dbReference type="SMART" id="SM00663"/>
    </source>
</evidence>
<comment type="caution">
    <text evidence="10">The sequence shown here is derived from an EMBL/GenBank/DDBJ whole genome shotgun (WGS) entry which is preliminary data.</text>
</comment>
<evidence type="ECO:0000256" key="3">
    <source>
        <dbReference type="ARBA" id="ARBA00012418"/>
    </source>
</evidence>
<dbReference type="AlphaFoldDB" id="A0A7J8VBZ0"/>
<gene>
    <name evidence="10" type="ORF">Goklo_012114</name>
</gene>
<evidence type="ECO:0000313" key="11">
    <source>
        <dbReference type="Proteomes" id="UP000593573"/>
    </source>
</evidence>
<dbReference type="OrthoDB" id="1862828at2759"/>
<keyword evidence="7" id="KW-0804">Transcription</keyword>
<dbReference type="GO" id="GO:0006351">
    <property type="term" value="P:DNA-templated transcription"/>
    <property type="evidence" value="ECO:0007669"/>
    <property type="project" value="InterPro"/>
</dbReference>
<dbReference type="GO" id="GO:0003677">
    <property type="term" value="F:DNA binding"/>
    <property type="evidence" value="ECO:0007669"/>
    <property type="project" value="InterPro"/>
</dbReference>